<dbReference type="RefSeq" id="WP_319831825.1">
    <property type="nucleotide sequence ID" value="NZ_CP138858.1"/>
</dbReference>
<organism evidence="1 2">
    <name type="scientific">Coraliomargarita algicola</name>
    <dbReference type="NCBI Taxonomy" id="3092156"/>
    <lineage>
        <taxon>Bacteria</taxon>
        <taxon>Pseudomonadati</taxon>
        <taxon>Verrucomicrobiota</taxon>
        <taxon>Opitutia</taxon>
        <taxon>Puniceicoccales</taxon>
        <taxon>Coraliomargaritaceae</taxon>
        <taxon>Coraliomargarita</taxon>
    </lineage>
</organism>
<evidence type="ECO:0000313" key="1">
    <source>
        <dbReference type="EMBL" id="WPJ94917.1"/>
    </source>
</evidence>
<dbReference type="SUPFAM" id="SSF54001">
    <property type="entry name" value="Cysteine proteinases"/>
    <property type="match status" value="1"/>
</dbReference>
<reference evidence="1 2" key="1">
    <citation type="submission" date="2023-11" db="EMBL/GenBank/DDBJ databases">
        <title>Coraliomargarita sp. nov., isolated from marine algae.</title>
        <authorList>
            <person name="Lee J.K."/>
            <person name="Baek J.H."/>
            <person name="Kim J.M."/>
            <person name="Choi D.G."/>
            <person name="Jeon C.O."/>
        </authorList>
    </citation>
    <scope>NUCLEOTIDE SEQUENCE [LARGE SCALE GENOMIC DNA]</scope>
    <source>
        <strain evidence="1 2">J2-16</strain>
    </source>
</reference>
<sequence>MKHVSTLLASAAALPRHEDLSDCIEDIQQAEQRGYFLPNEDERIRAIYVRYLAVRTSLLQSLSDATGGQWAHREVADLREFAVAYAAACLLVRAASYLVDLTEHAPVTRRKLDEPESRFQLPAKSFTKIYKSLTSPRRWWAFFDASTYYRTHRAAIHDLRGESGMRAVVDLLQAEEGQVQICRQDLLKKRFSYRVHSFLRRRNSGYRKVMFGLFELSGSSIAELKQPFVKPLGAPRRVDESIRGRLERFLQPGDVLITRHDDALSNLFLPGYWPHAAFYIGSAAQRDALGVEASSDDPELCFLESKRDGVRLRPISDTLQVDALVVLRPCLSSGDVADAITRGLQHAGKLYDFIFDFTSSDRLACTELIYRSYHGVGPIQFQLQSYAGRNCLSAEELMNQAVGAGYFQPVLVYGVRGNEWTAGEAAGKVLRESFASTF</sequence>
<dbReference type="InterPro" id="IPR038765">
    <property type="entry name" value="Papain-like_cys_pep_sf"/>
</dbReference>
<protein>
    <submittedName>
        <fullName evidence="1">YiiX/YebB-like N1pC/P60 family cysteine hydrolase</fullName>
    </submittedName>
</protein>
<dbReference type="Proteomes" id="UP001324993">
    <property type="component" value="Chromosome"/>
</dbReference>
<accession>A0ABZ0RH97</accession>
<name>A0ABZ0RH97_9BACT</name>
<proteinExistence type="predicted"/>
<evidence type="ECO:0000313" key="2">
    <source>
        <dbReference type="Proteomes" id="UP001324993"/>
    </source>
</evidence>
<dbReference type="EMBL" id="CP138858">
    <property type="protein sequence ID" value="WPJ94917.1"/>
    <property type="molecule type" value="Genomic_DNA"/>
</dbReference>
<dbReference type="Pfam" id="PF05708">
    <property type="entry name" value="Peptidase_C92"/>
    <property type="match status" value="1"/>
</dbReference>
<gene>
    <name evidence="1" type="ORF">SH580_15915</name>
</gene>
<keyword evidence="2" id="KW-1185">Reference proteome</keyword>
<dbReference type="InterPro" id="IPR024453">
    <property type="entry name" value="Peptidase_C92"/>
</dbReference>
<dbReference type="Gene3D" id="3.90.1720.10">
    <property type="entry name" value="endopeptidase domain like (from Nostoc punctiforme)"/>
    <property type="match status" value="1"/>
</dbReference>